<gene>
    <name evidence="1" type="ORF">K3G42_010167</name>
</gene>
<accession>A0ACB8EV28</accession>
<proteinExistence type="predicted"/>
<evidence type="ECO:0000313" key="1">
    <source>
        <dbReference type="EMBL" id="KAH7996695.1"/>
    </source>
</evidence>
<reference evidence="1" key="1">
    <citation type="submission" date="2021-08" db="EMBL/GenBank/DDBJ databases">
        <title>The first chromosome-level gecko genome reveals the dynamic sex chromosomes of Neotropical dwarf geckos (Sphaerodactylidae: Sphaerodactylus).</title>
        <authorList>
            <person name="Pinto B.J."/>
            <person name="Keating S.E."/>
            <person name="Gamble T."/>
        </authorList>
    </citation>
    <scope>NUCLEOTIDE SEQUENCE</scope>
    <source>
        <strain evidence="1">TG3544</strain>
    </source>
</reference>
<organism evidence="1 2">
    <name type="scientific">Sphaerodactylus townsendi</name>
    <dbReference type="NCBI Taxonomy" id="933632"/>
    <lineage>
        <taxon>Eukaryota</taxon>
        <taxon>Metazoa</taxon>
        <taxon>Chordata</taxon>
        <taxon>Craniata</taxon>
        <taxon>Vertebrata</taxon>
        <taxon>Euteleostomi</taxon>
        <taxon>Lepidosauria</taxon>
        <taxon>Squamata</taxon>
        <taxon>Bifurcata</taxon>
        <taxon>Gekkota</taxon>
        <taxon>Sphaerodactylidae</taxon>
        <taxon>Sphaerodactylus</taxon>
    </lineage>
</organism>
<sequence>MKSVLCFICFLVTLPKGAFSDTQLTSSGPGTVRPGENLSLLCKVTGTLISSSSYVWNWVRQPPGMGLEWVARIYYDSRTWYNPSLRSRTTISADNSKNEFSLRLNALTAADSAVYFCVRETAQ</sequence>
<name>A0ACB8EV28_9SAUR</name>
<protein>
    <submittedName>
        <fullName evidence="1">Uncharacterized protein</fullName>
    </submittedName>
</protein>
<keyword evidence="2" id="KW-1185">Reference proteome</keyword>
<comment type="caution">
    <text evidence="1">The sequence shown here is derived from an EMBL/GenBank/DDBJ whole genome shotgun (WGS) entry which is preliminary data.</text>
</comment>
<evidence type="ECO:0000313" key="2">
    <source>
        <dbReference type="Proteomes" id="UP000827872"/>
    </source>
</evidence>
<dbReference type="EMBL" id="CM037628">
    <property type="protein sequence ID" value="KAH7996695.1"/>
    <property type="molecule type" value="Genomic_DNA"/>
</dbReference>
<dbReference type="Proteomes" id="UP000827872">
    <property type="component" value="Linkage Group LG15"/>
</dbReference>